<sequence length="135" mass="14824">MPRTCESRVDLKPSPTKTPQLHAADHLNLSTESHIQLLVGVGCSSQSLLHPLSDALHPHLHLAHPLLALSHQLGVLQGAVDHRLHPSQGLQKAVRGHPKPGVSWCDWVSFVRVLVPSTLRAFHQFTTATFLASWI</sequence>
<gene>
    <name evidence="2" type="ORF">EYF80_003065</name>
</gene>
<feature type="compositionally biased region" description="Basic and acidic residues" evidence="1">
    <location>
        <begin position="1"/>
        <end position="11"/>
    </location>
</feature>
<accession>A0A4Z2J992</accession>
<proteinExistence type="predicted"/>
<evidence type="ECO:0000313" key="2">
    <source>
        <dbReference type="EMBL" id="TNN86597.1"/>
    </source>
</evidence>
<dbReference type="Proteomes" id="UP000314294">
    <property type="component" value="Unassembled WGS sequence"/>
</dbReference>
<comment type="caution">
    <text evidence="2">The sequence shown here is derived from an EMBL/GenBank/DDBJ whole genome shotgun (WGS) entry which is preliminary data.</text>
</comment>
<evidence type="ECO:0000313" key="3">
    <source>
        <dbReference type="Proteomes" id="UP000314294"/>
    </source>
</evidence>
<dbReference type="AlphaFoldDB" id="A0A4Z2J992"/>
<organism evidence="2 3">
    <name type="scientific">Liparis tanakae</name>
    <name type="common">Tanaka's snailfish</name>
    <dbReference type="NCBI Taxonomy" id="230148"/>
    <lineage>
        <taxon>Eukaryota</taxon>
        <taxon>Metazoa</taxon>
        <taxon>Chordata</taxon>
        <taxon>Craniata</taxon>
        <taxon>Vertebrata</taxon>
        <taxon>Euteleostomi</taxon>
        <taxon>Actinopterygii</taxon>
        <taxon>Neopterygii</taxon>
        <taxon>Teleostei</taxon>
        <taxon>Neoteleostei</taxon>
        <taxon>Acanthomorphata</taxon>
        <taxon>Eupercaria</taxon>
        <taxon>Perciformes</taxon>
        <taxon>Cottioidei</taxon>
        <taxon>Cottales</taxon>
        <taxon>Liparidae</taxon>
        <taxon>Liparis</taxon>
    </lineage>
</organism>
<name>A0A4Z2J992_9TELE</name>
<evidence type="ECO:0000256" key="1">
    <source>
        <dbReference type="SAM" id="MobiDB-lite"/>
    </source>
</evidence>
<protein>
    <submittedName>
        <fullName evidence="2">Uncharacterized protein</fullName>
    </submittedName>
</protein>
<keyword evidence="3" id="KW-1185">Reference proteome</keyword>
<reference evidence="2 3" key="1">
    <citation type="submission" date="2019-03" db="EMBL/GenBank/DDBJ databases">
        <title>First draft genome of Liparis tanakae, snailfish: a comprehensive survey of snailfish specific genes.</title>
        <authorList>
            <person name="Kim W."/>
            <person name="Song I."/>
            <person name="Jeong J.-H."/>
            <person name="Kim D."/>
            <person name="Kim S."/>
            <person name="Ryu S."/>
            <person name="Song J.Y."/>
            <person name="Lee S.K."/>
        </authorList>
    </citation>
    <scope>NUCLEOTIDE SEQUENCE [LARGE SCALE GENOMIC DNA]</scope>
    <source>
        <tissue evidence="2">Muscle</tissue>
    </source>
</reference>
<feature type="region of interest" description="Disordered" evidence="1">
    <location>
        <begin position="1"/>
        <end position="20"/>
    </location>
</feature>
<dbReference type="EMBL" id="SRLO01000014">
    <property type="protein sequence ID" value="TNN86597.1"/>
    <property type="molecule type" value="Genomic_DNA"/>
</dbReference>